<feature type="compositionally biased region" description="Basic residues" evidence="2">
    <location>
        <begin position="79"/>
        <end position="92"/>
    </location>
</feature>
<dbReference type="OrthoDB" id="663033at2759"/>
<dbReference type="AlphaFoldDB" id="A0A8S0TRY7"/>
<keyword evidence="4" id="KW-1185">Reference proteome</keyword>
<name>A0A8S0TRY7_OLEEU</name>
<accession>A0A8S0TRY7</accession>
<dbReference type="PANTHER" id="PTHR31807">
    <property type="entry name" value="AUGMIN FAMILY MEMBER"/>
    <property type="match status" value="1"/>
</dbReference>
<evidence type="ECO:0000313" key="3">
    <source>
        <dbReference type="EMBL" id="CAA3008735.1"/>
    </source>
</evidence>
<dbReference type="InterPro" id="IPR007573">
    <property type="entry name" value="QWRF"/>
</dbReference>
<gene>
    <name evidence="3" type="ORF">OLEA9_A109569</name>
</gene>
<dbReference type="EMBL" id="CACTIH010007304">
    <property type="protein sequence ID" value="CAA3008735.1"/>
    <property type="molecule type" value="Genomic_DNA"/>
</dbReference>
<organism evidence="3 4">
    <name type="scientific">Olea europaea subsp. europaea</name>
    <dbReference type="NCBI Taxonomy" id="158383"/>
    <lineage>
        <taxon>Eukaryota</taxon>
        <taxon>Viridiplantae</taxon>
        <taxon>Streptophyta</taxon>
        <taxon>Embryophyta</taxon>
        <taxon>Tracheophyta</taxon>
        <taxon>Spermatophyta</taxon>
        <taxon>Magnoliopsida</taxon>
        <taxon>eudicotyledons</taxon>
        <taxon>Gunneridae</taxon>
        <taxon>Pentapetalae</taxon>
        <taxon>asterids</taxon>
        <taxon>lamiids</taxon>
        <taxon>Lamiales</taxon>
        <taxon>Oleaceae</taxon>
        <taxon>Oleeae</taxon>
        <taxon>Olea</taxon>
    </lineage>
</organism>
<comment type="caution">
    <text evidence="3">The sequence shown here is derived from an EMBL/GenBank/DDBJ whole genome shotgun (WGS) entry which is preliminary data.</text>
</comment>
<evidence type="ECO:0000256" key="2">
    <source>
        <dbReference type="SAM" id="MobiDB-lite"/>
    </source>
</evidence>
<protein>
    <recommendedName>
        <fullName evidence="5">QWRF motif-containing protein 7</fullName>
    </recommendedName>
</protein>
<dbReference type="GO" id="GO:0005880">
    <property type="term" value="C:nuclear microtubule"/>
    <property type="evidence" value="ECO:0007669"/>
    <property type="project" value="TreeGrafter"/>
</dbReference>
<dbReference type="Pfam" id="PF04484">
    <property type="entry name" value="QWRF"/>
    <property type="match status" value="1"/>
</dbReference>
<dbReference type="GO" id="GO:0008017">
    <property type="term" value="F:microtubule binding"/>
    <property type="evidence" value="ECO:0007669"/>
    <property type="project" value="TreeGrafter"/>
</dbReference>
<dbReference type="Proteomes" id="UP000594638">
    <property type="component" value="Unassembled WGS sequence"/>
</dbReference>
<dbReference type="PANTHER" id="PTHR31807:SF27">
    <property type="entry name" value="QWRF MOTIF-CONTAINING PROTEIN 7"/>
    <property type="match status" value="1"/>
</dbReference>
<evidence type="ECO:0000256" key="1">
    <source>
        <dbReference type="ARBA" id="ARBA00010016"/>
    </source>
</evidence>
<reference evidence="3 4" key="1">
    <citation type="submission" date="2019-12" db="EMBL/GenBank/DDBJ databases">
        <authorList>
            <person name="Alioto T."/>
            <person name="Alioto T."/>
            <person name="Gomez Garrido J."/>
        </authorList>
    </citation>
    <scope>NUCLEOTIDE SEQUENCE [LARGE SCALE GENOMIC DNA]</scope>
</reference>
<dbReference type="GO" id="GO:0051225">
    <property type="term" value="P:spindle assembly"/>
    <property type="evidence" value="ECO:0007669"/>
    <property type="project" value="TreeGrafter"/>
</dbReference>
<comment type="similarity">
    <text evidence="1">Belongs to the QWRF family.</text>
</comment>
<proteinExistence type="inferred from homology"/>
<dbReference type="GO" id="GO:0005737">
    <property type="term" value="C:cytoplasm"/>
    <property type="evidence" value="ECO:0007669"/>
    <property type="project" value="TreeGrafter"/>
</dbReference>
<sequence length="367" mass="41645">MESPQSRRPQQAIIPRSHRLTRCQTGSAAVSSLQEIRTKSRNGLKREEKDQNPLTSKKPQKKTEEITDSAAAGFVRFLPRSKSKPKVPRRTRSASTSPSAWALSPGRSSPLPVPVLKPPSLETLKWDPKGGGGGRGGGGMSAVLKFFRQKKVCTVLEEEYHRFRVMHNRLLQWRFANARAETSMAAVKRLAQKKIVNAWLRISLTRNMIVEKRNQVLKLKHQIKLYEIMKSQMKFLTEWSRIEAKNCEAVGRVARKLSAISVCLPLVDGAEAQVMTFYDAISTATGVMDNIEAMIVDMHRQIETASYVLVELMIMLKQHEQYFEQLKKSIAIVTNLEVKENSLRVNFIQMGKEVKEPYTHPTCMDKN</sequence>
<feature type="compositionally biased region" description="Polar residues" evidence="2">
    <location>
        <begin position="22"/>
        <end position="35"/>
    </location>
</feature>
<evidence type="ECO:0000313" key="4">
    <source>
        <dbReference type="Proteomes" id="UP000594638"/>
    </source>
</evidence>
<dbReference type="Gramene" id="OE9A109569T1">
    <property type="protein sequence ID" value="OE9A109569C1"/>
    <property type="gene ID" value="OE9A109569"/>
</dbReference>
<feature type="region of interest" description="Disordered" evidence="2">
    <location>
        <begin position="1"/>
        <end position="115"/>
    </location>
</feature>
<evidence type="ECO:0008006" key="5">
    <source>
        <dbReference type="Google" id="ProtNLM"/>
    </source>
</evidence>